<dbReference type="InParanoid" id="A0A1B1AFY6"/>
<dbReference type="PANTHER" id="PTHR22916">
    <property type="entry name" value="GLYCOSYLTRANSFERASE"/>
    <property type="match status" value="1"/>
</dbReference>
<keyword evidence="3" id="KW-1185">Reference proteome</keyword>
<protein>
    <recommendedName>
        <fullName evidence="1">Glycosyltransferase 2-like domain-containing protein</fullName>
    </recommendedName>
</protein>
<reference evidence="2 3" key="1">
    <citation type="submission" date="2015-11" db="EMBL/GenBank/DDBJ databases">
        <title>Whole-Genome Sequence of Candidatus Oderbacter manganicum from the National Park Lower Oder Valley, Germany.</title>
        <authorList>
            <person name="Braun B."/>
            <person name="Liere K."/>
            <person name="Szewzyk U."/>
        </authorList>
    </citation>
    <scope>NUCLEOTIDE SEQUENCE [LARGE SCALE GENOMIC DNA]</scope>
    <source>
        <strain evidence="2 3">OTSz_A_272</strain>
    </source>
</reference>
<dbReference type="EMBL" id="CP013244">
    <property type="protein sequence ID" value="ANP45467.1"/>
    <property type="molecule type" value="Genomic_DNA"/>
</dbReference>
<dbReference type="RefSeq" id="WP_066768824.1">
    <property type="nucleotide sequence ID" value="NZ_CP013244.1"/>
</dbReference>
<sequence>MPTALPSTPRPLVAVITPCYNGEKHVEGAIKAVQAQTYRPLVHCIVDNASTDATPEIIARYANAEVPIITIRNPATITFQQNSNMVASLIPAEATHFRMLHADDSMPPTAIADMMDVALTDDTIVMVAGIEKMNGVLRAHQFPEECTVYEASNMLARFLSDEAHIPTAHVLFRRDAMRPDEDFYPNDIVECYIAAVCRVLSRGKRAAFVHKYLADTSRYAESGSLVFTLAPKVKAVIWEKLLFIERYGPAHLSNTEYGRVLRRFLRVFYRRILYWAASGSMKIAVRDYKRLKARGHAPNPWDFIESVAVWPYYLFAKRISKPYAPRRWQPDALTSID</sequence>
<name>A0A1B1AFY6_9PROT</name>
<dbReference type="InterPro" id="IPR029044">
    <property type="entry name" value="Nucleotide-diphossugar_trans"/>
</dbReference>
<dbReference type="Gene3D" id="3.90.550.10">
    <property type="entry name" value="Spore Coat Polysaccharide Biosynthesis Protein SpsA, Chain A"/>
    <property type="match status" value="1"/>
</dbReference>
<dbReference type="Proteomes" id="UP000092498">
    <property type="component" value="Chromosome"/>
</dbReference>
<accession>A0A1B1AFY6</accession>
<feature type="domain" description="Glycosyltransferase 2-like" evidence="1">
    <location>
        <begin position="15"/>
        <end position="161"/>
    </location>
</feature>
<dbReference type="Pfam" id="PF00535">
    <property type="entry name" value="Glycos_transf_2"/>
    <property type="match status" value="1"/>
</dbReference>
<dbReference type="PANTHER" id="PTHR22916:SF3">
    <property type="entry name" value="UDP-GLCNAC:BETAGAL BETA-1,3-N-ACETYLGLUCOSAMINYLTRANSFERASE-LIKE PROTEIN 1"/>
    <property type="match status" value="1"/>
</dbReference>
<dbReference type="OrthoDB" id="276604at2"/>
<proteinExistence type="predicted"/>
<gene>
    <name evidence="2" type="ORF">ATE48_05815</name>
</gene>
<dbReference type="KEGG" id="cbot:ATE48_05815"/>
<dbReference type="SUPFAM" id="SSF53448">
    <property type="entry name" value="Nucleotide-diphospho-sugar transferases"/>
    <property type="match status" value="1"/>
</dbReference>
<organism evidence="2 3">
    <name type="scientific">Candidatus Viadribacter manganicus</name>
    <dbReference type="NCBI Taxonomy" id="1759059"/>
    <lineage>
        <taxon>Bacteria</taxon>
        <taxon>Pseudomonadati</taxon>
        <taxon>Pseudomonadota</taxon>
        <taxon>Alphaproteobacteria</taxon>
        <taxon>Hyphomonadales</taxon>
        <taxon>Hyphomonadaceae</taxon>
        <taxon>Candidatus Viadribacter</taxon>
    </lineage>
</organism>
<evidence type="ECO:0000313" key="2">
    <source>
        <dbReference type="EMBL" id="ANP45467.1"/>
    </source>
</evidence>
<dbReference type="CDD" id="cd00761">
    <property type="entry name" value="Glyco_tranf_GTA_type"/>
    <property type="match status" value="1"/>
</dbReference>
<evidence type="ECO:0000313" key="3">
    <source>
        <dbReference type="Proteomes" id="UP000092498"/>
    </source>
</evidence>
<dbReference type="InterPro" id="IPR001173">
    <property type="entry name" value="Glyco_trans_2-like"/>
</dbReference>
<dbReference type="AlphaFoldDB" id="A0A1B1AFY6"/>
<evidence type="ECO:0000259" key="1">
    <source>
        <dbReference type="Pfam" id="PF00535"/>
    </source>
</evidence>
<dbReference type="GO" id="GO:0016758">
    <property type="term" value="F:hexosyltransferase activity"/>
    <property type="evidence" value="ECO:0007669"/>
    <property type="project" value="UniProtKB-ARBA"/>
</dbReference>
<dbReference type="STRING" id="1759059.ATE48_05815"/>